<accession>A0ABS8WAK1</accession>
<name>A0ABS8WAK1_9GAMM</name>
<reference evidence="1 2" key="1">
    <citation type="journal article" date="2022" name="Environ. Microbiol. Rep.">
        <title>Eco-phylogenetic analyses reveal divergent evolution of vitamin B12 metabolism in the marine bacterial family 'Psychromonadaceae'.</title>
        <authorList>
            <person name="Jin X."/>
            <person name="Yang Y."/>
            <person name="Cao H."/>
            <person name="Gao B."/>
            <person name="Zhao Z."/>
        </authorList>
    </citation>
    <scope>NUCLEOTIDE SEQUENCE [LARGE SCALE GENOMIC DNA]</scope>
    <source>
        <strain evidence="1 2">MKS20</strain>
    </source>
</reference>
<keyword evidence="2" id="KW-1185">Reference proteome</keyword>
<proteinExistence type="predicted"/>
<comment type="caution">
    <text evidence="1">The sequence shown here is derived from an EMBL/GenBank/DDBJ whole genome shotgun (WGS) entry which is preliminary data.</text>
</comment>
<dbReference type="RefSeq" id="WP_233053727.1">
    <property type="nucleotide sequence ID" value="NZ_JAIMJA010000015.1"/>
</dbReference>
<sequence>MLDFTLKQQILSITGALVTEQVAGQAPSILTDFDKIDLAGVSEFDSAGLAWLVTFYAPLGCEFINLPSSLRKLADLYGLTPLFEPS</sequence>
<dbReference type="Proteomes" id="UP001201273">
    <property type="component" value="Unassembled WGS sequence"/>
</dbReference>
<dbReference type="InterPro" id="IPR036513">
    <property type="entry name" value="STAS_dom_sf"/>
</dbReference>
<evidence type="ECO:0000313" key="1">
    <source>
        <dbReference type="EMBL" id="MCE2596071.1"/>
    </source>
</evidence>
<dbReference type="SUPFAM" id="SSF52091">
    <property type="entry name" value="SpoIIaa-like"/>
    <property type="match status" value="1"/>
</dbReference>
<protein>
    <recommendedName>
        <fullName evidence="3">STAS domain-containing protein</fullName>
    </recommendedName>
</protein>
<evidence type="ECO:0000313" key="2">
    <source>
        <dbReference type="Proteomes" id="UP001201273"/>
    </source>
</evidence>
<evidence type="ECO:0008006" key="3">
    <source>
        <dbReference type="Google" id="ProtNLM"/>
    </source>
</evidence>
<organism evidence="1 2">
    <name type="scientific">Motilimonas cestriensis</name>
    <dbReference type="NCBI Taxonomy" id="2742685"/>
    <lineage>
        <taxon>Bacteria</taxon>
        <taxon>Pseudomonadati</taxon>
        <taxon>Pseudomonadota</taxon>
        <taxon>Gammaproteobacteria</taxon>
        <taxon>Alteromonadales</taxon>
        <taxon>Alteromonadales genera incertae sedis</taxon>
        <taxon>Motilimonas</taxon>
    </lineage>
</organism>
<gene>
    <name evidence="1" type="ORF">K6Y31_14755</name>
</gene>
<dbReference type="EMBL" id="JAIMJA010000015">
    <property type="protein sequence ID" value="MCE2596071.1"/>
    <property type="molecule type" value="Genomic_DNA"/>
</dbReference>